<organism evidence="1 2">
    <name type="scientific">Gloeothece citriformis (strain PCC 7424)</name>
    <name type="common">Cyanothece sp. (strain PCC 7424)</name>
    <dbReference type="NCBI Taxonomy" id="65393"/>
    <lineage>
        <taxon>Bacteria</taxon>
        <taxon>Bacillati</taxon>
        <taxon>Cyanobacteriota</taxon>
        <taxon>Cyanophyceae</taxon>
        <taxon>Oscillatoriophycideae</taxon>
        <taxon>Chroococcales</taxon>
        <taxon>Aphanothecaceae</taxon>
        <taxon>Gloeothece</taxon>
        <taxon>Gloeothece citriformis</taxon>
    </lineage>
</organism>
<accession>B7KC05</accession>
<dbReference type="eggNOG" id="ENOG502ZFN0">
    <property type="taxonomic scope" value="Bacteria"/>
</dbReference>
<evidence type="ECO:0000313" key="1">
    <source>
        <dbReference type="EMBL" id="ACK68828.1"/>
    </source>
</evidence>
<dbReference type="AlphaFoldDB" id="B7KC05"/>
<reference evidence="2" key="1">
    <citation type="journal article" date="2011" name="MBio">
        <title>Novel metabolic attributes of the genus Cyanothece, comprising a group of unicellular nitrogen-fixing Cyanobacteria.</title>
        <authorList>
            <person name="Bandyopadhyay A."/>
            <person name="Elvitigala T."/>
            <person name="Welsh E."/>
            <person name="Stockel J."/>
            <person name="Liberton M."/>
            <person name="Min H."/>
            <person name="Sherman L.A."/>
            <person name="Pakrasi H.B."/>
        </authorList>
    </citation>
    <scope>NUCLEOTIDE SEQUENCE [LARGE SCALE GENOMIC DNA]</scope>
    <source>
        <strain evidence="2">PCC 7424</strain>
    </source>
</reference>
<dbReference type="HOGENOM" id="CLU_2664982_0_0_3"/>
<sequence>MKYAVDPESIEAYRMRVYMLSQELKKETNPKSRVMTAMYLAEAATTLARLELLESQKIDTDSELSVKMVGTAQDL</sequence>
<dbReference type="Proteomes" id="UP000002384">
    <property type="component" value="Chromosome"/>
</dbReference>
<dbReference type="STRING" id="65393.PCC7424_0360"/>
<dbReference type="EMBL" id="CP001291">
    <property type="protein sequence ID" value="ACK68828.1"/>
    <property type="molecule type" value="Genomic_DNA"/>
</dbReference>
<dbReference type="OrthoDB" id="10005704at2"/>
<dbReference type="RefSeq" id="WP_012597778.1">
    <property type="nucleotide sequence ID" value="NC_011729.1"/>
</dbReference>
<gene>
    <name evidence="1" type="ordered locus">PCC7424_0360</name>
</gene>
<name>B7KC05_GLOC7</name>
<protein>
    <submittedName>
        <fullName evidence="1">Uncharacterized protein</fullName>
    </submittedName>
</protein>
<proteinExistence type="predicted"/>
<dbReference type="KEGG" id="cyc:PCC7424_0360"/>
<keyword evidence="2" id="KW-1185">Reference proteome</keyword>
<evidence type="ECO:0000313" key="2">
    <source>
        <dbReference type="Proteomes" id="UP000002384"/>
    </source>
</evidence>